<dbReference type="Pfam" id="PF01850">
    <property type="entry name" value="PIN"/>
    <property type="match status" value="1"/>
</dbReference>
<dbReference type="GO" id="GO:0016787">
    <property type="term" value="F:hydrolase activity"/>
    <property type="evidence" value="ECO:0007669"/>
    <property type="project" value="UniProtKB-KW"/>
</dbReference>
<dbReference type="EMBL" id="FP565575">
    <property type="protein sequence ID" value="CBE68762.1"/>
    <property type="molecule type" value="Genomic_DNA"/>
</dbReference>
<dbReference type="GO" id="GO:0090729">
    <property type="term" value="F:toxin activity"/>
    <property type="evidence" value="ECO:0007669"/>
    <property type="project" value="UniProtKB-KW"/>
</dbReference>
<dbReference type="STRING" id="671143.DAMO_1704"/>
<dbReference type="SUPFAM" id="SSF88723">
    <property type="entry name" value="PIN domain-like"/>
    <property type="match status" value="1"/>
</dbReference>
<dbReference type="PANTHER" id="PTHR42740:SF1">
    <property type="entry name" value="RIBONUCLEASE VAPC3"/>
    <property type="match status" value="1"/>
</dbReference>
<dbReference type="eggNOG" id="COG1487">
    <property type="taxonomic scope" value="Bacteria"/>
</dbReference>
<feature type="domain" description="PIN" evidence="7">
    <location>
        <begin position="2"/>
        <end position="120"/>
    </location>
</feature>
<evidence type="ECO:0000259" key="7">
    <source>
        <dbReference type="Pfam" id="PF01850"/>
    </source>
</evidence>
<dbReference type="PATRIC" id="fig|671143.5.peg.1502"/>
<evidence type="ECO:0000256" key="1">
    <source>
        <dbReference type="ARBA" id="ARBA00022649"/>
    </source>
</evidence>
<feature type="binding site" evidence="6">
    <location>
        <position position="97"/>
    </location>
    <ligand>
        <name>Mg(2+)</name>
        <dbReference type="ChEBI" id="CHEBI:18420"/>
    </ligand>
</feature>
<dbReference type="AlphaFoldDB" id="D5MG81"/>
<evidence type="ECO:0000256" key="2">
    <source>
        <dbReference type="ARBA" id="ARBA00022722"/>
    </source>
</evidence>
<accession>D5MG81</accession>
<gene>
    <name evidence="6" type="primary">vapC</name>
    <name evidence="8" type="ORF">DAMO_1704</name>
</gene>
<evidence type="ECO:0000256" key="3">
    <source>
        <dbReference type="ARBA" id="ARBA00022723"/>
    </source>
</evidence>
<dbReference type="HAMAP" id="MF_00265">
    <property type="entry name" value="VapC_Nob1"/>
    <property type="match status" value="1"/>
</dbReference>
<reference evidence="8 9" key="1">
    <citation type="journal article" date="2010" name="Nature">
        <title>Nitrite-driven anaerobic methane oxidation by oxygenic bacteria.</title>
        <authorList>
            <person name="Ettwig K.F."/>
            <person name="Butler M.K."/>
            <person name="Le Paslier D."/>
            <person name="Pelletier E."/>
            <person name="Mangenot S."/>
            <person name="Kuypers M.M.M."/>
            <person name="Schreiber F."/>
            <person name="Dutilh B.E."/>
            <person name="Zedelius J."/>
            <person name="de Beer D."/>
            <person name="Gloerich J."/>
            <person name="Wessels H.J.C.T."/>
            <person name="van Allen T."/>
            <person name="Luesken F."/>
            <person name="Wu M."/>
            <person name="van de Pas-Schoonen K.T."/>
            <person name="Op den Camp H.J.M."/>
            <person name="Janssen-Megens E.M."/>
            <person name="Francoijs K-J."/>
            <person name="Stunnenberg H."/>
            <person name="Weissenbach J."/>
            <person name="Jetten M.S.M."/>
            <person name="Strous M."/>
        </authorList>
    </citation>
    <scope>NUCLEOTIDE SEQUENCE [LARGE SCALE GENOMIC DNA]</scope>
</reference>
<evidence type="ECO:0000256" key="4">
    <source>
        <dbReference type="ARBA" id="ARBA00022801"/>
    </source>
</evidence>
<dbReference type="InterPro" id="IPR051749">
    <property type="entry name" value="PINc/VapC_TA_RNase"/>
</dbReference>
<dbReference type="Gene3D" id="3.40.50.1010">
    <property type="entry name" value="5'-nuclease"/>
    <property type="match status" value="1"/>
</dbReference>
<keyword evidence="1 6" id="KW-1277">Toxin-antitoxin system</keyword>
<dbReference type="EC" id="3.1.-.-" evidence="6"/>
<dbReference type="InterPro" id="IPR002716">
    <property type="entry name" value="PIN_dom"/>
</dbReference>
<dbReference type="InterPro" id="IPR029060">
    <property type="entry name" value="PIN-like_dom_sf"/>
</dbReference>
<dbReference type="PANTHER" id="PTHR42740">
    <property type="entry name" value="RIBONUCLEASE VAPC3"/>
    <property type="match status" value="1"/>
</dbReference>
<dbReference type="Proteomes" id="UP000006898">
    <property type="component" value="Chromosome"/>
</dbReference>
<keyword evidence="3 6" id="KW-0479">Metal-binding</keyword>
<comment type="function">
    <text evidence="6">Toxic component of a toxin-antitoxin (TA) system. An RNase.</text>
</comment>
<protein>
    <recommendedName>
        <fullName evidence="6">Ribonuclease VapC</fullName>
        <shortName evidence="6">RNase VapC</shortName>
        <ecNumber evidence="6">3.1.-.-</ecNumber>
    </recommendedName>
    <alternativeName>
        <fullName evidence="6">Toxin VapC</fullName>
    </alternativeName>
</protein>
<comment type="similarity">
    <text evidence="6">Belongs to the PINc/VapC protein family.</text>
</comment>
<organism evidence="8 9">
    <name type="scientific">Methylomirabilis oxygeniifera</name>
    <dbReference type="NCBI Taxonomy" id="671143"/>
    <lineage>
        <taxon>Bacteria</taxon>
        <taxon>Candidatus Methylomirabilota</taxon>
        <taxon>Candidatus Methylomirabilia</taxon>
        <taxon>Candidatus Methylomirabilales</taxon>
        <taxon>Candidatus Methylomirabilaceae</taxon>
        <taxon>Candidatus Methylomirabilis</taxon>
    </lineage>
</organism>
<evidence type="ECO:0000313" key="8">
    <source>
        <dbReference type="EMBL" id="CBE68762.1"/>
    </source>
</evidence>
<feature type="binding site" evidence="6">
    <location>
        <position position="5"/>
    </location>
    <ligand>
        <name>Mg(2+)</name>
        <dbReference type="ChEBI" id="CHEBI:18420"/>
    </ligand>
</feature>
<comment type="cofactor">
    <cofactor evidence="6">
        <name>Mg(2+)</name>
        <dbReference type="ChEBI" id="CHEBI:18420"/>
    </cofactor>
</comment>
<keyword evidence="2 6" id="KW-0540">Nuclease</keyword>
<evidence type="ECO:0000313" key="9">
    <source>
        <dbReference type="Proteomes" id="UP000006898"/>
    </source>
</evidence>
<evidence type="ECO:0000256" key="6">
    <source>
        <dbReference type="HAMAP-Rule" id="MF_00265"/>
    </source>
</evidence>
<dbReference type="CDD" id="cd09882">
    <property type="entry name" value="PIN_MtVapC3-like_start"/>
    <property type="match status" value="1"/>
</dbReference>
<dbReference type="GO" id="GO:0004540">
    <property type="term" value="F:RNA nuclease activity"/>
    <property type="evidence" value="ECO:0007669"/>
    <property type="project" value="InterPro"/>
</dbReference>
<name>D5MG81_METO1</name>
<proteinExistence type="inferred from homology"/>
<keyword evidence="5 6" id="KW-0460">Magnesium</keyword>
<keyword evidence="6" id="KW-0800">Toxin</keyword>
<dbReference type="InterPro" id="IPR022907">
    <property type="entry name" value="VapC_family"/>
</dbReference>
<dbReference type="GO" id="GO:0000287">
    <property type="term" value="F:magnesium ion binding"/>
    <property type="evidence" value="ECO:0007669"/>
    <property type="project" value="UniProtKB-UniRule"/>
</dbReference>
<dbReference type="KEGG" id="mox:DAMO_1704"/>
<evidence type="ECO:0000256" key="5">
    <source>
        <dbReference type="ARBA" id="ARBA00022842"/>
    </source>
</evidence>
<keyword evidence="4 6" id="KW-0378">Hydrolase</keyword>
<sequence length="132" mass="15312">MILVDTSVWVDFLRGEDSSQRWVLHRLIEDEADISITEIIFTEILQGIKHDGEFQAIRDYLLEFPIYRPKDIETYLHAARIYRDCRKKGKTVRKTVDCIIAAICIENDLTLLHKDSDFDLIQACTGLQAVEV</sequence>
<dbReference type="HOGENOM" id="CLU_118482_1_3_0"/>